<evidence type="ECO:0000256" key="2">
    <source>
        <dbReference type="ARBA" id="ARBA00011955"/>
    </source>
</evidence>
<evidence type="ECO:0000256" key="1">
    <source>
        <dbReference type="ARBA" id="ARBA00001946"/>
    </source>
</evidence>
<evidence type="ECO:0000256" key="10">
    <source>
        <dbReference type="ARBA" id="ARBA00048540"/>
    </source>
</evidence>
<protein>
    <recommendedName>
        <fullName evidence="3">FAD:protein FMN transferase</fullName>
        <ecNumber evidence="2">2.7.1.180</ecNumber>
    </recommendedName>
    <alternativeName>
        <fullName evidence="9">Flavin transferase</fullName>
    </alternativeName>
</protein>
<comment type="cofactor">
    <cofactor evidence="1">
        <name>Mg(2+)</name>
        <dbReference type="ChEBI" id="CHEBI:18420"/>
    </cofactor>
</comment>
<evidence type="ECO:0000313" key="11">
    <source>
        <dbReference type="EMBL" id="MFD2257598.1"/>
    </source>
</evidence>
<keyword evidence="8" id="KW-0460">Magnesium</keyword>
<dbReference type="SUPFAM" id="SSF143631">
    <property type="entry name" value="ApbE-like"/>
    <property type="match status" value="1"/>
</dbReference>
<keyword evidence="5 11" id="KW-0808">Transferase</keyword>
<proteinExistence type="predicted"/>
<evidence type="ECO:0000256" key="9">
    <source>
        <dbReference type="ARBA" id="ARBA00031306"/>
    </source>
</evidence>
<dbReference type="GO" id="GO:0016740">
    <property type="term" value="F:transferase activity"/>
    <property type="evidence" value="ECO:0007669"/>
    <property type="project" value="UniProtKB-KW"/>
</dbReference>
<evidence type="ECO:0000256" key="3">
    <source>
        <dbReference type="ARBA" id="ARBA00016337"/>
    </source>
</evidence>
<dbReference type="Gene3D" id="3.10.520.10">
    <property type="entry name" value="ApbE-like domains"/>
    <property type="match status" value="2"/>
</dbReference>
<dbReference type="RefSeq" id="WP_386820912.1">
    <property type="nucleotide sequence ID" value="NZ_JBHUIT010000031.1"/>
</dbReference>
<evidence type="ECO:0000256" key="4">
    <source>
        <dbReference type="ARBA" id="ARBA00022630"/>
    </source>
</evidence>
<name>A0ABW5DAS9_9BACT</name>
<keyword evidence="7" id="KW-0274">FAD</keyword>
<evidence type="ECO:0000256" key="5">
    <source>
        <dbReference type="ARBA" id="ARBA00022679"/>
    </source>
</evidence>
<accession>A0ABW5DAS9</accession>
<dbReference type="Pfam" id="PF02424">
    <property type="entry name" value="ApbE"/>
    <property type="match status" value="2"/>
</dbReference>
<dbReference type="PANTHER" id="PTHR30040">
    <property type="entry name" value="THIAMINE BIOSYNTHESIS LIPOPROTEIN APBE"/>
    <property type="match status" value="1"/>
</dbReference>
<evidence type="ECO:0000256" key="6">
    <source>
        <dbReference type="ARBA" id="ARBA00022723"/>
    </source>
</evidence>
<gene>
    <name evidence="11" type="ORF">ACFSSA_13020</name>
</gene>
<keyword evidence="12" id="KW-1185">Reference proteome</keyword>
<evidence type="ECO:0000256" key="8">
    <source>
        <dbReference type="ARBA" id="ARBA00022842"/>
    </source>
</evidence>
<comment type="caution">
    <text evidence="11">The sequence shown here is derived from an EMBL/GenBank/DDBJ whole genome shotgun (WGS) entry which is preliminary data.</text>
</comment>
<dbReference type="InterPro" id="IPR024932">
    <property type="entry name" value="ApbE"/>
</dbReference>
<sequence>MNSRFVAFVAVAVFLCVIGNSCSKKNEVRTLQGGAMGTTWRLEWRGDSAPGIESAVSRTLEKWEQVLSHWRPESDLSRYNNGEPATEELQTVIELAESIGDATAGAFDFRLLKESSMAGFGPGGRGIDLSGIGKGYAVDRVGDVLLELGINDFAFELGGEVLSRGGEWTVSIEKPDTAARSIARTLVLKNQALATSGNYRQFKPVPGGLSSHILDPRTREPIIRPACSVSVIARDCATADAWATALFVLGPDVSGPASIEVSWQK</sequence>
<dbReference type="Proteomes" id="UP001597375">
    <property type="component" value="Unassembled WGS sequence"/>
</dbReference>
<evidence type="ECO:0000313" key="12">
    <source>
        <dbReference type="Proteomes" id="UP001597375"/>
    </source>
</evidence>
<evidence type="ECO:0000256" key="7">
    <source>
        <dbReference type="ARBA" id="ARBA00022827"/>
    </source>
</evidence>
<dbReference type="EMBL" id="JBHUIT010000031">
    <property type="protein sequence ID" value="MFD2257598.1"/>
    <property type="molecule type" value="Genomic_DNA"/>
</dbReference>
<reference evidence="12" key="1">
    <citation type="journal article" date="2019" name="Int. J. Syst. Evol. Microbiol.">
        <title>The Global Catalogue of Microorganisms (GCM) 10K type strain sequencing project: providing services to taxonomists for standard genome sequencing and annotation.</title>
        <authorList>
            <consortium name="The Broad Institute Genomics Platform"/>
            <consortium name="The Broad Institute Genome Sequencing Center for Infectious Disease"/>
            <person name="Wu L."/>
            <person name="Ma J."/>
        </authorList>
    </citation>
    <scope>NUCLEOTIDE SEQUENCE [LARGE SCALE GENOMIC DNA]</scope>
    <source>
        <strain evidence="12">CGMCC 4.7106</strain>
    </source>
</reference>
<keyword evidence="4" id="KW-0285">Flavoprotein</keyword>
<keyword evidence="6" id="KW-0479">Metal-binding</keyword>
<dbReference type="EC" id="2.7.1.180" evidence="2"/>
<organism evidence="11 12">
    <name type="scientific">Luteolibacter algae</name>
    <dbReference type="NCBI Taxonomy" id="454151"/>
    <lineage>
        <taxon>Bacteria</taxon>
        <taxon>Pseudomonadati</taxon>
        <taxon>Verrucomicrobiota</taxon>
        <taxon>Verrucomicrobiia</taxon>
        <taxon>Verrucomicrobiales</taxon>
        <taxon>Verrucomicrobiaceae</taxon>
        <taxon>Luteolibacter</taxon>
    </lineage>
</organism>
<dbReference type="PANTHER" id="PTHR30040:SF2">
    <property type="entry name" value="FAD:PROTEIN FMN TRANSFERASE"/>
    <property type="match status" value="1"/>
</dbReference>
<dbReference type="InterPro" id="IPR003374">
    <property type="entry name" value="ApbE-like_sf"/>
</dbReference>
<comment type="catalytic activity">
    <reaction evidence="10">
        <text>L-threonyl-[protein] + FAD = FMN-L-threonyl-[protein] + AMP + H(+)</text>
        <dbReference type="Rhea" id="RHEA:36847"/>
        <dbReference type="Rhea" id="RHEA-COMP:11060"/>
        <dbReference type="Rhea" id="RHEA-COMP:11061"/>
        <dbReference type="ChEBI" id="CHEBI:15378"/>
        <dbReference type="ChEBI" id="CHEBI:30013"/>
        <dbReference type="ChEBI" id="CHEBI:57692"/>
        <dbReference type="ChEBI" id="CHEBI:74257"/>
        <dbReference type="ChEBI" id="CHEBI:456215"/>
        <dbReference type="EC" id="2.7.1.180"/>
    </reaction>
</comment>